<dbReference type="Pfam" id="PF00903">
    <property type="entry name" value="Glyoxalase"/>
    <property type="match status" value="1"/>
</dbReference>
<dbReference type="Proteomes" id="UP000598488">
    <property type="component" value="Unassembled WGS sequence"/>
</dbReference>
<accession>A0ABS0ZC51</accession>
<dbReference type="InterPro" id="IPR037523">
    <property type="entry name" value="VOC_core"/>
</dbReference>
<dbReference type="Gene3D" id="3.10.180.10">
    <property type="entry name" value="2,3-Dihydroxybiphenyl 1,2-Dioxygenase, domain 1"/>
    <property type="match status" value="1"/>
</dbReference>
<evidence type="ECO:0000313" key="2">
    <source>
        <dbReference type="EMBL" id="MBJ7551252.1"/>
    </source>
</evidence>
<sequence>MIKRFDSIVLTVADVVRSQAFYKTVFGMELTSEEGMNGVRFCDQTIWLQTIGEELRHHALEGASHFSLFSELSPEKLTEHFETLQVELLEPPVDKGSYVLFLMHDLDRNLIEIKSQK</sequence>
<reference evidence="2 3" key="1">
    <citation type="submission" date="2020-12" db="EMBL/GenBank/DDBJ databases">
        <title>Comparative genome analysis of fungal antagonists Marinomonas ostreistagni 398 and M. spartinae 468.</title>
        <authorList>
            <person name="Fields J.L."/>
            <person name="Mavrodi O.V."/>
            <person name="Biber P.D."/>
            <person name="Indest K.J."/>
            <person name="Mavrodi D.V."/>
        </authorList>
    </citation>
    <scope>NUCLEOTIDE SEQUENCE [LARGE SCALE GENOMIC DNA]</scope>
    <source>
        <strain evidence="2 3">USM7</strain>
    </source>
</reference>
<dbReference type="RefSeq" id="WP_199462839.1">
    <property type="nucleotide sequence ID" value="NZ_JAEMUH010000010.1"/>
</dbReference>
<dbReference type="InterPro" id="IPR004360">
    <property type="entry name" value="Glyas_Fos-R_dOase_dom"/>
</dbReference>
<comment type="caution">
    <text evidence="2">The sequence shown here is derived from an EMBL/GenBank/DDBJ whole genome shotgun (WGS) entry which is preliminary data.</text>
</comment>
<feature type="domain" description="VOC" evidence="1">
    <location>
        <begin position="4"/>
        <end position="116"/>
    </location>
</feature>
<dbReference type="InterPro" id="IPR029068">
    <property type="entry name" value="Glyas_Bleomycin-R_OHBP_Dase"/>
</dbReference>
<evidence type="ECO:0000313" key="3">
    <source>
        <dbReference type="Proteomes" id="UP000598488"/>
    </source>
</evidence>
<keyword evidence="3" id="KW-1185">Reference proteome</keyword>
<protein>
    <submittedName>
        <fullName evidence="2">VOC family protein</fullName>
    </submittedName>
</protein>
<evidence type="ECO:0000259" key="1">
    <source>
        <dbReference type="PROSITE" id="PS51819"/>
    </source>
</evidence>
<dbReference type="PROSITE" id="PS51819">
    <property type="entry name" value="VOC"/>
    <property type="match status" value="1"/>
</dbReference>
<dbReference type="SUPFAM" id="SSF54593">
    <property type="entry name" value="Glyoxalase/Bleomycin resistance protein/Dihydroxybiphenyl dioxygenase"/>
    <property type="match status" value="1"/>
</dbReference>
<gene>
    <name evidence="2" type="ORF">JHD44_11200</name>
</gene>
<name>A0ABS0ZC51_9GAMM</name>
<organism evidence="2 3">
    <name type="scientific">Marinomonas ostreistagni</name>
    <dbReference type="NCBI Taxonomy" id="359209"/>
    <lineage>
        <taxon>Bacteria</taxon>
        <taxon>Pseudomonadati</taxon>
        <taxon>Pseudomonadota</taxon>
        <taxon>Gammaproteobacteria</taxon>
        <taxon>Oceanospirillales</taxon>
        <taxon>Oceanospirillaceae</taxon>
        <taxon>Marinomonas</taxon>
    </lineage>
</organism>
<dbReference type="EMBL" id="JAEMUH010000010">
    <property type="protein sequence ID" value="MBJ7551252.1"/>
    <property type="molecule type" value="Genomic_DNA"/>
</dbReference>
<proteinExistence type="predicted"/>